<reference evidence="2" key="1">
    <citation type="submission" date="2018-05" db="EMBL/GenBank/DDBJ databases">
        <authorList>
            <person name="Lanie J.A."/>
            <person name="Ng W.-L."/>
            <person name="Kazmierczak K.M."/>
            <person name="Andrzejewski T.M."/>
            <person name="Davidsen T.M."/>
            <person name="Wayne K.J."/>
            <person name="Tettelin H."/>
            <person name="Glass J.I."/>
            <person name="Rusch D."/>
            <person name="Podicherti R."/>
            <person name="Tsui H.-C.T."/>
            <person name="Winkler M.E."/>
        </authorList>
    </citation>
    <scope>NUCLEOTIDE SEQUENCE</scope>
</reference>
<sequence>MYQQEMLKGNTDTLLLALLEKEAMYGYQIVKEVDERSSGYFAFKEGTLYPALHRLEKAKLIEGRWEDTSNNVRRRYYLITAKGLQALTDRLSEWQRFTIAMDSIMRPGGASPEAR</sequence>
<dbReference type="InterPro" id="IPR036388">
    <property type="entry name" value="WH-like_DNA-bd_sf"/>
</dbReference>
<dbReference type="InterPro" id="IPR052509">
    <property type="entry name" value="Metal_resp_DNA-bind_regulator"/>
</dbReference>
<dbReference type="EMBL" id="UINC01001052">
    <property type="protein sequence ID" value="SUZ69121.1"/>
    <property type="molecule type" value="Genomic_DNA"/>
</dbReference>
<name>A0A381PQ14_9ZZZZ</name>
<organism evidence="2">
    <name type="scientific">marine metagenome</name>
    <dbReference type="NCBI Taxonomy" id="408172"/>
    <lineage>
        <taxon>unclassified sequences</taxon>
        <taxon>metagenomes</taxon>
        <taxon>ecological metagenomes</taxon>
    </lineage>
</organism>
<evidence type="ECO:0000313" key="2">
    <source>
        <dbReference type="EMBL" id="SUZ69121.1"/>
    </source>
</evidence>
<dbReference type="InterPro" id="IPR005149">
    <property type="entry name" value="Tscrpt_reg_PadR_N"/>
</dbReference>
<feature type="domain" description="Transcription regulator PadR N-terminal" evidence="1">
    <location>
        <begin position="15"/>
        <end position="88"/>
    </location>
</feature>
<accession>A0A381PQ14</accession>
<evidence type="ECO:0000259" key="1">
    <source>
        <dbReference type="Pfam" id="PF03551"/>
    </source>
</evidence>
<proteinExistence type="predicted"/>
<dbReference type="SUPFAM" id="SSF46785">
    <property type="entry name" value="Winged helix' DNA-binding domain"/>
    <property type="match status" value="1"/>
</dbReference>
<dbReference type="InterPro" id="IPR036390">
    <property type="entry name" value="WH_DNA-bd_sf"/>
</dbReference>
<dbReference type="PANTHER" id="PTHR33169:SF14">
    <property type="entry name" value="TRANSCRIPTIONAL REGULATOR RV3488"/>
    <property type="match status" value="1"/>
</dbReference>
<dbReference type="Gene3D" id="1.10.10.10">
    <property type="entry name" value="Winged helix-like DNA-binding domain superfamily/Winged helix DNA-binding domain"/>
    <property type="match status" value="1"/>
</dbReference>
<protein>
    <recommendedName>
        <fullName evidence="1">Transcription regulator PadR N-terminal domain-containing protein</fullName>
    </recommendedName>
</protein>
<dbReference type="AlphaFoldDB" id="A0A381PQ14"/>
<gene>
    <name evidence="2" type="ORF">METZ01_LOCUS21975</name>
</gene>
<dbReference type="PANTHER" id="PTHR33169">
    <property type="entry name" value="PADR-FAMILY TRANSCRIPTIONAL REGULATOR"/>
    <property type="match status" value="1"/>
</dbReference>
<dbReference type="Pfam" id="PF03551">
    <property type="entry name" value="PadR"/>
    <property type="match status" value="1"/>
</dbReference>